<keyword evidence="4 6" id="KW-0472">Membrane</keyword>
<dbReference type="PANTHER" id="PTHR11040">
    <property type="entry name" value="ZINC/IRON TRANSPORTER"/>
    <property type="match status" value="1"/>
</dbReference>
<dbReference type="PANTHER" id="PTHR11040:SF140">
    <property type="entry name" value="ZRT (ZRT), IRT- (IRT-) LIKE PROTEIN TRANSPORTER"/>
    <property type="match status" value="1"/>
</dbReference>
<evidence type="ECO:0000256" key="5">
    <source>
        <dbReference type="SAM" id="MobiDB-lite"/>
    </source>
</evidence>
<gene>
    <name evidence="7" type="ORF">FOZ60_006632</name>
</gene>
<feature type="region of interest" description="Disordered" evidence="5">
    <location>
        <begin position="838"/>
        <end position="906"/>
    </location>
</feature>
<evidence type="ECO:0000256" key="1">
    <source>
        <dbReference type="ARBA" id="ARBA00004141"/>
    </source>
</evidence>
<feature type="transmembrane region" description="Helical" evidence="6">
    <location>
        <begin position="172"/>
        <end position="192"/>
    </location>
</feature>
<evidence type="ECO:0000256" key="3">
    <source>
        <dbReference type="ARBA" id="ARBA00022989"/>
    </source>
</evidence>
<dbReference type="AlphaFoldDB" id="A0A7J6NQJ0"/>
<organism evidence="7 8">
    <name type="scientific">Perkinsus olseni</name>
    <name type="common">Perkinsus atlanticus</name>
    <dbReference type="NCBI Taxonomy" id="32597"/>
    <lineage>
        <taxon>Eukaryota</taxon>
        <taxon>Sar</taxon>
        <taxon>Alveolata</taxon>
        <taxon>Perkinsozoa</taxon>
        <taxon>Perkinsea</taxon>
        <taxon>Perkinsida</taxon>
        <taxon>Perkinsidae</taxon>
        <taxon>Perkinsus</taxon>
    </lineage>
</organism>
<comment type="caution">
    <text evidence="7">The sequence shown here is derived from an EMBL/GenBank/DDBJ whole genome shotgun (WGS) entry which is preliminary data.</text>
</comment>
<dbReference type="EMBL" id="JABANP010000267">
    <property type="protein sequence ID" value="KAF4685321.1"/>
    <property type="molecule type" value="Genomic_DNA"/>
</dbReference>
<feature type="region of interest" description="Disordered" evidence="5">
    <location>
        <begin position="635"/>
        <end position="738"/>
    </location>
</feature>
<feature type="compositionally biased region" description="Polar residues" evidence="5">
    <location>
        <begin position="888"/>
        <end position="906"/>
    </location>
</feature>
<dbReference type="GO" id="GO:0016020">
    <property type="term" value="C:membrane"/>
    <property type="evidence" value="ECO:0007669"/>
    <property type="project" value="UniProtKB-SubCell"/>
</dbReference>
<dbReference type="GO" id="GO:0005385">
    <property type="term" value="F:zinc ion transmembrane transporter activity"/>
    <property type="evidence" value="ECO:0007669"/>
    <property type="project" value="TreeGrafter"/>
</dbReference>
<sequence>MDSIEVWKLLSIFTTFAVAAVGMWVSFYFRKSKLFPLGCALACGVLLAVGLTHSLPEGVEGLETWSEDNLDGYPFAYLLCAVAIAFLAILEEGVHVWFERRRSLPVCEHGPSFVGEPLDASKSVEADKQVLDPHMHPDVLLETSAVFVFLALSVHSILEGMATGVASDVDDLYGTLIAILAHKGLAAFALGASMVEADVALYRVVLYGAIFALGTPVGILIGWFGSRGEDSAGLFGGVANALAAGTFIYVSTMEFMPITFKHDRSNFVFKVLMFIAGFSLMAILPIWAPLGHASSRRPLRYLIQVDISSVFVSVNSEDSATYGNEATVARGEWQSNDESSSCVELQKLLLRLRDLRGSGGDVHSIQLLVVVVGVEGKGLLLYNSEARLCVKNDGDSLQKCCNESVLCVQRWEDNEDASVGAEFKEASKWLKLVKGDFEGRAAALKRVPKDVLNRARSLVDNVVNRLIPTLIAIIPSPALFPSYQSPVVGDRLVALEGQVRNLQVQVNSLCISQPATETVPDASPQDERVLSEIQQLRSTVALLCDELKKVSATAQQQQQEGDVPSPPLTAPVEDSSHGEGQKWRRQTRLECWVPREVSPLAKDVVVVWGRVEGSPPYPADPQPQQHAVDGEALPRRQGGVVSRPARSSVTSLPSPRASSDVKEGSRRSSTSAHLSPRGSMERRGSLAHRLSSPRVKGSRLFVSPENPAWGITAGRSPRRVSTASTAPGPRATRHGSVSEGVSTTLVPYDNLVDEAYARINAQYGSLAACVEALCTGEGTFDTSTRFECLDFAAIIEQVGMTPKEGCRLFRILDTQRVGLVALEDLALAAAGKLPRRRSSVGLSRSHASRRTSTNSATGARGSAADDDANGDGSEGFRAASGGGKSGGCLQSSSVCDSSYPSQAQSS</sequence>
<evidence type="ECO:0000256" key="2">
    <source>
        <dbReference type="ARBA" id="ARBA00022692"/>
    </source>
</evidence>
<feature type="transmembrane region" description="Helical" evidence="6">
    <location>
        <begin position="231"/>
        <end position="250"/>
    </location>
</feature>
<feature type="transmembrane region" description="Helical" evidence="6">
    <location>
        <begin position="6"/>
        <end position="27"/>
    </location>
</feature>
<feature type="transmembrane region" description="Helical" evidence="6">
    <location>
        <begin position="204"/>
        <end position="225"/>
    </location>
</feature>
<dbReference type="OrthoDB" id="10263369at2759"/>
<keyword evidence="2 6" id="KW-0812">Transmembrane</keyword>
<dbReference type="Proteomes" id="UP000541610">
    <property type="component" value="Unassembled WGS sequence"/>
</dbReference>
<dbReference type="InterPro" id="IPR003689">
    <property type="entry name" value="ZIP"/>
</dbReference>
<proteinExistence type="predicted"/>
<name>A0A7J6NQJ0_PEROL</name>
<feature type="transmembrane region" description="Helical" evidence="6">
    <location>
        <begin position="145"/>
        <end position="166"/>
    </location>
</feature>
<feature type="transmembrane region" description="Helical" evidence="6">
    <location>
        <begin position="75"/>
        <end position="94"/>
    </location>
</feature>
<keyword evidence="3 6" id="KW-1133">Transmembrane helix</keyword>
<comment type="subcellular location">
    <subcellularLocation>
        <location evidence="1">Membrane</location>
        <topology evidence="1">Multi-pass membrane protein</topology>
    </subcellularLocation>
</comment>
<dbReference type="Pfam" id="PF02535">
    <property type="entry name" value="Zip"/>
    <property type="match status" value="1"/>
</dbReference>
<evidence type="ECO:0000313" key="8">
    <source>
        <dbReference type="Proteomes" id="UP000541610"/>
    </source>
</evidence>
<feature type="region of interest" description="Disordered" evidence="5">
    <location>
        <begin position="553"/>
        <end position="584"/>
    </location>
</feature>
<evidence type="ECO:0008006" key="9">
    <source>
        <dbReference type="Google" id="ProtNLM"/>
    </source>
</evidence>
<reference evidence="7 8" key="1">
    <citation type="submission" date="2020-04" db="EMBL/GenBank/DDBJ databases">
        <title>Perkinsus olseni comparative genomics.</title>
        <authorList>
            <person name="Bogema D.R."/>
        </authorList>
    </citation>
    <scope>NUCLEOTIDE SEQUENCE [LARGE SCALE GENOMIC DNA]</scope>
    <source>
        <strain evidence="7">00978-12</strain>
    </source>
</reference>
<evidence type="ECO:0000256" key="4">
    <source>
        <dbReference type="ARBA" id="ARBA00023136"/>
    </source>
</evidence>
<evidence type="ECO:0000313" key="7">
    <source>
        <dbReference type="EMBL" id="KAF4685321.1"/>
    </source>
</evidence>
<accession>A0A7J6NQJ0</accession>
<evidence type="ECO:0000256" key="6">
    <source>
        <dbReference type="SAM" id="Phobius"/>
    </source>
</evidence>
<feature type="transmembrane region" description="Helical" evidence="6">
    <location>
        <begin position="34"/>
        <end position="55"/>
    </location>
</feature>
<protein>
    <recommendedName>
        <fullName evidence="9">Zinc transporter</fullName>
    </recommendedName>
</protein>
<feature type="transmembrane region" description="Helical" evidence="6">
    <location>
        <begin position="271"/>
        <end position="290"/>
    </location>
</feature>
<feature type="compositionally biased region" description="Polar residues" evidence="5">
    <location>
        <begin position="645"/>
        <end position="657"/>
    </location>
</feature>